<gene>
    <name evidence="2" type="ORF">GJR95_41165</name>
</gene>
<keyword evidence="3" id="KW-1185">Reference proteome</keyword>
<evidence type="ECO:0000313" key="3">
    <source>
        <dbReference type="Proteomes" id="UP000464577"/>
    </source>
</evidence>
<dbReference type="EMBL" id="CP045997">
    <property type="protein sequence ID" value="QHW01055.1"/>
    <property type="molecule type" value="Genomic_DNA"/>
</dbReference>
<protein>
    <recommendedName>
        <fullName evidence="4">Peptidase A2 domain-containing protein</fullName>
    </recommendedName>
</protein>
<evidence type="ECO:0000256" key="1">
    <source>
        <dbReference type="SAM" id="SignalP"/>
    </source>
</evidence>
<organism evidence="2 3">
    <name type="scientific">Spirosoma endbachense</name>
    <dbReference type="NCBI Taxonomy" id="2666025"/>
    <lineage>
        <taxon>Bacteria</taxon>
        <taxon>Pseudomonadati</taxon>
        <taxon>Bacteroidota</taxon>
        <taxon>Cytophagia</taxon>
        <taxon>Cytophagales</taxon>
        <taxon>Cytophagaceae</taxon>
        <taxon>Spirosoma</taxon>
    </lineage>
</organism>
<feature type="signal peptide" evidence="1">
    <location>
        <begin position="1"/>
        <end position="19"/>
    </location>
</feature>
<dbReference type="AlphaFoldDB" id="A0A6P1W817"/>
<keyword evidence="1" id="KW-0732">Signal</keyword>
<proteinExistence type="predicted"/>
<sequence length="320" mass="36207">MKKYLFLVLTALITHLSSAQVRSFRKQIDKKKWVPFSWFGDTLGGRRFDKLAIFITGQLGNASTPFNLQFDTGSNVSVLKGNTLESLKQQQANQYAFLPDLSDKTKEGFQSVSLKMLPEGPTLTNVWIDNKYGEAIDSTSLTTKEALPIGSWGADICENRILILDFAKQQIALLDALPEKTQRQIDFVPIEIKNHRPHVPVTINGKQYYLLYDSGASLFPIMTVKKYWDVINPVAVTDTIKRVSTWGKYSDVYGAPMRSEVRLGHTTLTPKVIYYHPDPYKHHEPIFDKAGVIGSVGNSYFLDRIVVIDFKTKHFGLVKE</sequence>
<evidence type="ECO:0000313" key="2">
    <source>
        <dbReference type="EMBL" id="QHW01055.1"/>
    </source>
</evidence>
<dbReference type="Proteomes" id="UP000464577">
    <property type="component" value="Chromosome"/>
</dbReference>
<name>A0A6P1W817_9BACT</name>
<reference evidence="2 3" key="1">
    <citation type="submission" date="2019-11" db="EMBL/GenBank/DDBJ databases">
        <title>Spirosoma endbachense sp. nov., isolated from a natural salt meadow.</title>
        <authorList>
            <person name="Rojas J."/>
            <person name="Ambika Manirajan B."/>
            <person name="Ratering S."/>
            <person name="Suarez C."/>
            <person name="Geissler-Plaum R."/>
            <person name="Schnell S."/>
        </authorList>
    </citation>
    <scope>NUCLEOTIDE SEQUENCE [LARGE SCALE GENOMIC DNA]</scope>
    <source>
        <strain evidence="2 3">I-24</strain>
    </source>
</reference>
<feature type="chain" id="PRO_5026969945" description="Peptidase A2 domain-containing protein" evidence="1">
    <location>
        <begin position="20"/>
        <end position="320"/>
    </location>
</feature>
<evidence type="ECO:0008006" key="4">
    <source>
        <dbReference type="Google" id="ProtNLM"/>
    </source>
</evidence>
<dbReference type="RefSeq" id="WP_162391448.1">
    <property type="nucleotide sequence ID" value="NZ_CP045997.1"/>
</dbReference>
<dbReference type="KEGG" id="senf:GJR95_41165"/>
<accession>A0A6P1W817</accession>